<dbReference type="InParanoid" id="A0A5C3PHE5"/>
<gene>
    <name evidence="1" type="ORF">K466DRAFT_564735</name>
</gene>
<reference evidence="1 2" key="1">
    <citation type="journal article" date="2019" name="Nat. Ecol. Evol.">
        <title>Megaphylogeny resolves global patterns of mushroom evolution.</title>
        <authorList>
            <person name="Varga T."/>
            <person name="Krizsan K."/>
            <person name="Foldi C."/>
            <person name="Dima B."/>
            <person name="Sanchez-Garcia M."/>
            <person name="Sanchez-Ramirez S."/>
            <person name="Szollosi G.J."/>
            <person name="Szarkandi J.G."/>
            <person name="Papp V."/>
            <person name="Albert L."/>
            <person name="Andreopoulos W."/>
            <person name="Angelini C."/>
            <person name="Antonin V."/>
            <person name="Barry K.W."/>
            <person name="Bougher N.L."/>
            <person name="Buchanan P."/>
            <person name="Buyck B."/>
            <person name="Bense V."/>
            <person name="Catcheside P."/>
            <person name="Chovatia M."/>
            <person name="Cooper J."/>
            <person name="Damon W."/>
            <person name="Desjardin D."/>
            <person name="Finy P."/>
            <person name="Geml J."/>
            <person name="Haridas S."/>
            <person name="Hughes K."/>
            <person name="Justo A."/>
            <person name="Karasinski D."/>
            <person name="Kautmanova I."/>
            <person name="Kiss B."/>
            <person name="Kocsube S."/>
            <person name="Kotiranta H."/>
            <person name="LaButti K.M."/>
            <person name="Lechner B.E."/>
            <person name="Liimatainen K."/>
            <person name="Lipzen A."/>
            <person name="Lukacs Z."/>
            <person name="Mihaltcheva S."/>
            <person name="Morgado L.N."/>
            <person name="Niskanen T."/>
            <person name="Noordeloos M.E."/>
            <person name="Ohm R.A."/>
            <person name="Ortiz-Santana B."/>
            <person name="Ovrebo C."/>
            <person name="Racz N."/>
            <person name="Riley R."/>
            <person name="Savchenko A."/>
            <person name="Shiryaev A."/>
            <person name="Soop K."/>
            <person name="Spirin V."/>
            <person name="Szebenyi C."/>
            <person name="Tomsovsky M."/>
            <person name="Tulloss R.E."/>
            <person name="Uehling J."/>
            <person name="Grigoriev I.V."/>
            <person name="Vagvolgyi C."/>
            <person name="Papp T."/>
            <person name="Martin F.M."/>
            <person name="Miettinen O."/>
            <person name="Hibbett D.S."/>
            <person name="Nagy L.G."/>
        </authorList>
    </citation>
    <scope>NUCLEOTIDE SEQUENCE [LARGE SCALE GENOMIC DNA]</scope>
    <source>
        <strain evidence="1 2">HHB13444</strain>
    </source>
</reference>
<protein>
    <recommendedName>
        <fullName evidence="3">F-box domain-containing protein</fullName>
    </recommendedName>
</protein>
<proteinExistence type="predicted"/>
<accession>A0A5C3PHE5</accession>
<dbReference type="EMBL" id="ML211111">
    <property type="protein sequence ID" value="TFK88467.1"/>
    <property type="molecule type" value="Genomic_DNA"/>
</dbReference>
<evidence type="ECO:0008006" key="3">
    <source>
        <dbReference type="Google" id="ProtNLM"/>
    </source>
</evidence>
<keyword evidence="2" id="KW-1185">Reference proteome</keyword>
<evidence type="ECO:0000313" key="1">
    <source>
        <dbReference type="EMBL" id="TFK88467.1"/>
    </source>
</evidence>
<organism evidence="1 2">
    <name type="scientific">Polyporus arcularius HHB13444</name>
    <dbReference type="NCBI Taxonomy" id="1314778"/>
    <lineage>
        <taxon>Eukaryota</taxon>
        <taxon>Fungi</taxon>
        <taxon>Dikarya</taxon>
        <taxon>Basidiomycota</taxon>
        <taxon>Agaricomycotina</taxon>
        <taxon>Agaricomycetes</taxon>
        <taxon>Polyporales</taxon>
        <taxon>Polyporaceae</taxon>
        <taxon>Polyporus</taxon>
    </lineage>
</organism>
<dbReference type="AlphaFoldDB" id="A0A5C3PHE5"/>
<evidence type="ECO:0000313" key="2">
    <source>
        <dbReference type="Proteomes" id="UP000308197"/>
    </source>
</evidence>
<sequence length="435" mass="49840">MVRRTSKAPRIEAPHSAEENRTMIRGTSILDLPPELLHMIFAYRRKDWVRSKREYANVCRKLRDVAVEYLDFKNPQVNDLDHFMGFMRRHGPLTKTVQSLHLFNVHLDATLVLEIRQLFPNLTSLTLSDIVCNPPSPYNHPQSDPPETPLPESLKELEDLKIDCRRARADSGWSLTGLMHILSLLSTKKLLIWMHDGMCFRDKFDPSCLAGTSAVQNLHVLISQIPKKSMANVMNALSVTLAPDVLQGVEVEYDSKPTLRALSSLLDRIGGNVTNLSIYPLVRWTLEERQKWTDPFDDWTLLDIRACKKLESLHLPIYVRPKENLKPQRPLSHIAVGLLANYAAPTLQEIIIDVHDLERPTTLGNRTVLRLQEFDKVVTQARFPNLQRFAVCVTPTRTLWNKANCNETCLAAIHRALPGLRARGILILSFKRWHW</sequence>
<dbReference type="Proteomes" id="UP000308197">
    <property type="component" value="Unassembled WGS sequence"/>
</dbReference>
<name>A0A5C3PHE5_9APHY</name>